<dbReference type="Pfam" id="PF00665">
    <property type="entry name" value="rve"/>
    <property type="match status" value="1"/>
</dbReference>
<proteinExistence type="predicted"/>
<dbReference type="FunFam" id="3.30.420.10:FF:000032">
    <property type="entry name" value="Retrovirus-related Pol polyprotein from transposon 297-like Protein"/>
    <property type="match status" value="1"/>
</dbReference>
<dbReference type="FunFam" id="1.10.340.70:FF:000001">
    <property type="entry name" value="Retrovirus-related Pol polyprotein from transposon gypsy-like Protein"/>
    <property type="match status" value="1"/>
</dbReference>
<keyword evidence="2" id="KW-0808">Transferase</keyword>
<dbReference type="PROSITE" id="PS50994">
    <property type="entry name" value="INTEGRASE"/>
    <property type="match status" value="1"/>
</dbReference>
<protein>
    <recommendedName>
        <fullName evidence="1">RNA-directed DNA polymerase</fullName>
        <ecNumber evidence="1">2.7.7.49</ecNumber>
    </recommendedName>
</protein>
<keyword evidence="5" id="KW-0255">Endonuclease</keyword>
<dbReference type="GO" id="GO:0003676">
    <property type="term" value="F:nucleic acid binding"/>
    <property type="evidence" value="ECO:0007669"/>
    <property type="project" value="InterPro"/>
</dbReference>
<feature type="domain" description="Integrase catalytic" evidence="8">
    <location>
        <begin position="221"/>
        <end position="380"/>
    </location>
</feature>
<sequence>MPCSCLGGLKIPSIFNGTHFSVVTDHHALCWLSSLRDPTGRLGRWALRLQEYTFSVIYKSGRLHQDADCLSRYPVDPSATIPDNDACVCSVSQLNHIADEQRRDAALRAIIERLDSSPSNRSYRSFVLQNGTLYRHNFHPDGPSLLLAIPKHLRLAVLHELHDVPTAGHLGVSRTYDRIRRRFYWPGLARSVRRYVAACEECQRRKTPSTLPAGRLQPLDISTEPFFRVGLDLLGPFPLSSAGNRWIAVATDYATRYAITRALPTSCATDVADFLLHDVILQHGAPRQLLTDRGRTFLSKVIADILRSCATRHKLTTSYHPQTNGLTERLNRTLTDMLAKYVSSDHSDWDIALPYVTFAYNSSRHDTAGYSPFSCCSAANPHYPSIRRFRYQQLQLHNMLWTPSAGPPTHAKPLVLAF</sequence>
<dbReference type="SUPFAM" id="SSF53098">
    <property type="entry name" value="Ribonuclease H-like"/>
    <property type="match status" value="1"/>
</dbReference>
<dbReference type="GO" id="GO:0015074">
    <property type="term" value="P:DNA integration"/>
    <property type="evidence" value="ECO:0007669"/>
    <property type="project" value="InterPro"/>
</dbReference>
<dbReference type="InterPro" id="IPR036397">
    <property type="entry name" value="RNaseH_sf"/>
</dbReference>
<name>A0A6G5ACX0_RHIMP</name>
<dbReference type="InterPro" id="IPR041373">
    <property type="entry name" value="RT_RNaseH"/>
</dbReference>
<dbReference type="VEuPathDB" id="VectorBase:LOC119162224"/>
<dbReference type="EMBL" id="GIKN01005604">
    <property type="protein sequence ID" value="NIE47877.1"/>
    <property type="molecule type" value="Transcribed_RNA"/>
</dbReference>
<dbReference type="Pfam" id="PF17917">
    <property type="entry name" value="RT_RNaseH"/>
    <property type="match status" value="1"/>
</dbReference>
<dbReference type="GO" id="GO:0016787">
    <property type="term" value="F:hydrolase activity"/>
    <property type="evidence" value="ECO:0007669"/>
    <property type="project" value="UniProtKB-KW"/>
</dbReference>
<evidence type="ECO:0000256" key="7">
    <source>
        <dbReference type="ARBA" id="ARBA00022918"/>
    </source>
</evidence>
<dbReference type="PANTHER" id="PTHR37984">
    <property type="entry name" value="PROTEIN CBG26694"/>
    <property type="match status" value="1"/>
</dbReference>
<accession>A0A6G5ACX0</accession>
<evidence type="ECO:0000259" key="8">
    <source>
        <dbReference type="PROSITE" id="PS50994"/>
    </source>
</evidence>
<dbReference type="Pfam" id="PF17921">
    <property type="entry name" value="Integrase_H2C2"/>
    <property type="match status" value="1"/>
</dbReference>
<organism evidence="9">
    <name type="scientific">Rhipicephalus microplus</name>
    <name type="common">Cattle tick</name>
    <name type="synonym">Boophilus microplus</name>
    <dbReference type="NCBI Taxonomy" id="6941"/>
    <lineage>
        <taxon>Eukaryota</taxon>
        <taxon>Metazoa</taxon>
        <taxon>Ecdysozoa</taxon>
        <taxon>Arthropoda</taxon>
        <taxon>Chelicerata</taxon>
        <taxon>Arachnida</taxon>
        <taxon>Acari</taxon>
        <taxon>Parasitiformes</taxon>
        <taxon>Ixodida</taxon>
        <taxon>Ixodoidea</taxon>
        <taxon>Ixodidae</taxon>
        <taxon>Rhipicephalinae</taxon>
        <taxon>Rhipicephalus</taxon>
        <taxon>Boophilus</taxon>
    </lineage>
</organism>
<reference evidence="9" key="1">
    <citation type="submission" date="2020-03" db="EMBL/GenBank/DDBJ databases">
        <title>A transcriptome and proteome of the tick Rhipicephalus microplus shaped by the genetic composition of its hosts and developmental stage.</title>
        <authorList>
            <person name="Garcia G.R."/>
            <person name="Ribeiro J.M.C."/>
            <person name="Maruyama S.R."/>
            <person name="Gardinasse L.G."/>
            <person name="Nelson K."/>
            <person name="Ferreira B.R."/>
            <person name="Andrade T.G."/>
            <person name="Santos I.K.F.M."/>
        </authorList>
    </citation>
    <scope>NUCLEOTIDE SEQUENCE</scope>
    <source>
        <strain evidence="9">NSGR</strain>
        <tissue evidence="9">Salivary glands</tissue>
    </source>
</reference>
<dbReference type="InterPro" id="IPR001584">
    <property type="entry name" value="Integrase_cat-core"/>
</dbReference>
<evidence type="ECO:0000256" key="5">
    <source>
        <dbReference type="ARBA" id="ARBA00022759"/>
    </source>
</evidence>
<keyword evidence="3" id="KW-0548">Nucleotidyltransferase</keyword>
<dbReference type="InterPro" id="IPR041588">
    <property type="entry name" value="Integrase_H2C2"/>
</dbReference>
<keyword evidence="6" id="KW-0378">Hydrolase</keyword>
<dbReference type="PANTHER" id="PTHR37984:SF15">
    <property type="entry name" value="INTEGRASE CATALYTIC DOMAIN-CONTAINING PROTEIN"/>
    <property type="match status" value="1"/>
</dbReference>
<evidence type="ECO:0000256" key="3">
    <source>
        <dbReference type="ARBA" id="ARBA00022695"/>
    </source>
</evidence>
<dbReference type="InterPro" id="IPR050951">
    <property type="entry name" value="Retrovirus_Pol_polyprotein"/>
</dbReference>
<dbReference type="InterPro" id="IPR043502">
    <property type="entry name" value="DNA/RNA_pol_sf"/>
</dbReference>
<dbReference type="EC" id="2.7.7.49" evidence="1"/>
<evidence type="ECO:0000313" key="9">
    <source>
        <dbReference type="EMBL" id="NIE47877.1"/>
    </source>
</evidence>
<dbReference type="AlphaFoldDB" id="A0A6G5ACX0"/>
<evidence type="ECO:0000256" key="1">
    <source>
        <dbReference type="ARBA" id="ARBA00012493"/>
    </source>
</evidence>
<evidence type="ECO:0000256" key="6">
    <source>
        <dbReference type="ARBA" id="ARBA00022801"/>
    </source>
</evidence>
<dbReference type="InterPro" id="IPR012337">
    <property type="entry name" value="RNaseH-like_sf"/>
</dbReference>
<keyword evidence="7" id="KW-0695">RNA-directed DNA polymerase</keyword>
<dbReference type="Gene3D" id="1.10.340.70">
    <property type="match status" value="1"/>
</dbReference>
<dbReference type="GO" id="GO:0042575">
    <property type="term" value="C:DNA polymerase complex"/>
    <property type="evidence" value="ECO:0007669"/>
    <property type="project" value="UniProtKB-ARBA"/>
</dbReference>
<evidence type="ECO:0000256" key="2">
    <source>
        <dbReference type="ARBA" id="ARBA00022679"/>
    </source>
</evidence>
<dbReference type="OrthoDB" id="6491597at2759"/>
<evidence type="ECO:0000256" key="4">
    <source>
        <dbReference type="ARBA" id="ARBA00022722"/>
    </source>
</evidence>
<keyword evidence="4" id="KW-0540">Nuclease</keyword>
<dbReference type="VEuPathDB" id="VectorBase:LOC119161845"/>
<dbReference type="SUPFAM" id="SSF56672">
    <property type="entry name" value="DNA/RNA polymerases"/>
    <property type="match status" value="1"/>
</dbReference>
<dbReference type="GO" id="GO:0003964">
    <property type="term" value="F:RNA-directed DNA polymerase activity"/>
    <property type="evidence" value="ECO:0007669"/>
    <property type="project" value="UniProtKB-KW"/>
</dbReference>
<dbReference type="Gene3D" id="3.30.420.10">
    <property type="entry name" value="Ribonuclease H-like superfamily/Ribonuclease H"/>
    <property type="match status" value="1"/>
</dbReference>
<dbReference type="GO" id="GO:0004519">
    <property type="term" value="F:endonuclease activity"/>
    <property type="evidence" value="ECO:0007669"/>
    <property type="project" value="UniProtKB-KW"/>
</dbReference>